<reference evidence="4" key="2">
    <citation type="submission" date="2025-09" db="UniProtKB">
        <authorList>
            <consortium name="Ensembl"/>
        </authorList>
    </citation>
    <scope>IDENTIFICATION</scope>
</reference>
<keyword evidence="2" id="KW-0472">Membrane</keyword>
<dbReference type="PANTHER" id="PTHR10424">
    <property type="entry name" value="VIRAL ENVELOPE PROTEIN"/>
    <property type="match status" value="1"/>
</dbReference>
<name>A0A8C9LPV2_9PRIM</name>
<keyword evidence="2" id="KW-0812">Transmembrane</keyword>
<dbReference type="Gene3D" id="1.10.287.210">
    <property type="match status" value="1"/>
</dbReference>
<evidence type="ECO:0000256" key="1">
    <source>
        <dbReference type="ARBA" id="ARBA00023157"/>
    </source>
</evidence>
<protein>
    <submittedName>
        <fullName evidence="4">Uncharacterized protein</fullName>
    </submittedName>
</protein>
<feature type="transmembrane region" description="Helical" evidence="2">
    <location>
        <begin position="504"/>
        <end position="526"/>
    </location>
</feature>
<dbReference type="InterPro" id="IPR018154">
    <property type="entry name" value="TLV/ENV_coat_polyprotein"/>
</dbReference>
<evidence type="ECO:0000313" key="5">
    <source>
        <dbReference type="Proteomes" id="UP000694416"/>
    </source>
</evidence>
<dbReference type="AlphaFoldDB" id="A0A8C9LPV2"/>
<feature type="chain" id="PRO_5034312606" evidence="3">
    <location>
        <begin position="21"/>
        <end position="560"/>
    </location>
</feature>
<sequence length="560" mass="62423">MQLGSLTLTLAALVAAGANTKPTPNPFVWRFWLYENQTHPGQPHKPGKLLASADCPSSGCNDPILLNFTGFQRAKPMAPIICFEFDQTEYNCKHCWWHQNAGCPYGYCNMHKPRVWRPDTEGWRPGSENWNFGQGTQDTGKMYTWIVKDPWNSRWTTPQHGAVYYSSSSTWPTSHLYLWRGLVQVRPLVHGDIQQQENRLTQDLHPFSWLELLQEGLELANLTGLHSLSGCFLCATLGCPPLTAVPLPWESSTQTNNLQNLSNAPIPNVPLYLNPSQEKFPYCFSGTNSSLCNITVTPPNTTLRAPPGIFFWCNGTLSKNLSGPSVTNLLCLPVTLVPRLTLLTAGEFLGYTGNWTSTAIHPAPRPRPARAIFLPLIAGISLTSSLIAAGLAGGALGHTLIESNKLYQQFAVAMEESAESLASLQRRLTSLAQVTLQNRRALDLLTAKKGGTCMFLKEDCCFYINESGLVENRVQQLRKLSIEMKKQQFASAANQWWNSSMFSLLAPFLGPLLSLLFLFTVGPCVINRILQFVRERFDTIQLMILRAQYQPVNTETESDL</sequence>
<keyword evidence="3" id="KW-0732">Signal</keyword>
<dbReference type="CDD" id="cd09851">
    <property type="entry name" value="HTLV-1-like_HR1-HR2"/>
    <property type="match status" value="1"/>
</dbReference>
<evidence type="ECO:0000313" key="4">
    <source>
        <dbReference type="Ensembl" id="ENSPTEP00000018189.1"/>
    </source>
</evidence>
<keyword evidence="1" id="KW-1015">Disulfide bond</keyword>
<evidence type="ECO:0000256" key="3">
    <source>
        <dbReference type="SAM" id="SignalP"/>
    </source>
</evidence>
<dbReference type="Pfam" id="PF00429">
    <property type="entry name" value="TLV_coat"/>
    <property type="match status" value="1"/>
</dbReference>
<proteinExistence type="predicted"/>
<evidence type="ECO:0000256" key="2">
    <source>
        <dbReference type="SAM" id="Phobius"/>
    </source>
</evidence>
<dbReference type="SUPFAM" id="SSF58069">
    <property type="entry name" value="Virus ectodomain"/>
    <property type="match status" value="1"/>
</dbReference>
<keyword evidence="2" id="KW-1133">Transmembrane helix</keyword>
<organism evidence="4 5">
    <name type="scientific">Piliocolobus tephrosceles</name>
    <name type="common">Ugandan red Colobus</name>
    <dbReference type="NCBI Taxonomy" id="591936"/>
    <lineage>
        <taxon>Eukaryota</taxon>
        <taxon>Metazoa</taxon>
        <taxon>Chordata</taxon>
        <taxon>Craniata</taxon>
        <taxon>Vertebrata</taxon>
        <taxon>Euteleostomi</taxon>
        <taxon>Mammalia</taxon>
        <taxon>Eutheria</taxon>
        <taxon>Euarchontoglires</taxon>
        <taxon>Primates</taxon>
        <taxon>Haplorrhini</taxon>
        <taxon>Catarrhini</taxon>
        <taxon>Cercopithecidae</taxon>
        <taxon>Colobinae</taxon>
        <taxon>Piliocolobus</taxon>
    </lineage>
</organism>
<accession>A0A8C9LPV2</accession>
<dbReference type="Proteomes" id="UP000694416">
    <property type="component" value="Unplaced"/>
</dbReference>
<dbReference type="Ensembl" id="ENSPTET00000026734.1">
    <property type="protein sequence ID" value="ENSPTEP00000018189.1"/>
    <property type="gene ID" value="ENSPTEG00000019655.1"/>
</dbReference>
<reference evidence="4" key="1">
    <citation type="submission" date="2025-08" db="UniProtKB">
        <authorList>
            <consortium name="Ensembl"/>
        </authorList>
    </citation>
    <scope>IDENTIFICATION</scope>
</reference>
<feature type="signal peptide" evidence="3">
    <location>
        <begin position="1"/>
        <end position="20"/>
    </location>
</feature>
<keyword evidence="5" id="KW-1185">Reference proteome</keyword>
<dbReference type="PANTHER" id="PTHR10424:SF73">
    <property type="entry name" value="ENDOGENOUS RETROVIRUS GROUP FC1 ENV POLYPROTEIN-RELATED"/>
    <property type="match status" value="1"/>
</dbReference>